<proteinExistence type="predicted"/>
<evidence type="ECO:0000256" key="3">
    <source>
        <dbReference type="ARBA" id="ARBA00022692"/>
    </source>
</evidence>
<sequence length="514" mass="57503">MESDNKNLLPSNRKSAVKWNLMLQYAGLAIGMIKGFFIVPIYFNFIDSEDYGYWLATGSLLVWINIVDPGAGSVLQQKVGYAYGTRNLQVLKRLIGSGILIGSLICTIALILSFIFSFFIPDLIGFENYHKEEVLVRAFNIGAIGACFSLITSVIRGVNYGMQKTKGPGIIEIFASLIGITVNITMLYNGYGLYSIAMMLLINGVLTCIGNLIYLQYVTRKHDLSINYSLNKTLPLFKEFTYTFFSRLVNTLAGNLDLIIIARFIGAEFVTIVEITRRPFKIVEGIVYKPAVAMAPAVSHLHGENNKEKLNKLLMKFFHFLTWAYGFIIAGFLLFNKDLITLWVGADKFAGIVLSLFICVGVAMKGYFASLGNINFALGNIKGTSLIIVVQNLLYAAFITIAAIYYSLVGIIVALIPALLFTGGWYHLKSLYEDKVFSREDVTKFVFNVLLVSVVCGIAFHAGKIVQANTWFELIVFAGLFALVFLLIFYLLSKDFRREIGIWYNKINLRFRAV</sequence>
<evidence type="ECO:0000256" key="5">
    <source>
        <dbReference type="ARBA" id="ARBA00023136"/>
    </source>
</evidence>
<feature type="transmembrane region" description="Helical" evidence="6">
    <location>
        <begin position="170"/>
        <end position="188"/>
    </location>
</feature>
<feature type="transmembrane region" description="Helical" evidence="6">
    <location>
        <begin position="317"/>
        <end position="335"/>
    </location>
</feature>
<feature type="transmembrane region" description="Helical" evidence="6">
    <location>
        <begin position="94"/>
        <end position="119"/>
    </location>
</feature>
<feature type="transmembrane region" description="Helical" evidence="6">
    <location>
        <begin position="445"/>
        <end position="462"/>
    </location>
</feature>
<keyword evidence="5 6" id="KW-0472">Membrane</keyword>
<keyword evidence="3 6" id="KW-0812">Transmembrane</keyword>
<evidence type="ECO:0000313" key="8">
    <source>
        <dbReference type="Proteomes" id="UP001262889"/>
    </source>
</evidence>
<name>A0ABU3C7I4_9FLAO</name>
<keyword evidence="8" id="KW-1185">Reference proteome</keyword>
<evidence type="ECO:0000256" key="6">
    <source>
        <dbReference type="SAM" id="Phobius"/>
    </source>
</evidence>
<feature type="transmembrane region" description="Helical" evidence="6">
    <location>
        <begin position="51"/>
        <end position="74"/>
    </location>
</feature>
<protein>
    <submittedName>
        <fullName evidence="7">Oligosaccharide flippase family protein</fullName>
    </submittedName>
</protein>
<evidence type="ECO:0000313" key="7">
    <source>
        <dbReference type="EMBL" id="MDT0642305.1"/>
    </source>
</evidence>
<gene>
    <name evidence="7" type="ORF">RM553_05615</name>
</gene>
<comment type="caution">
    <text evidence="7">The sequence shown here is derived from an EMBL/GenBank/DDBJ whole genome shotgun (WGS) entry which is preliminary data.</text>
</comment>
<feature type="transmembrane region" description="Helical" evidence="6">
    <location>
        <begin position="376"/>
        <end position="398"/>
    </location>
</feature>
<dbReference type="Pfam" id="PF13440">
    <property type="entry name" value="Polysacc_synt_3"/>
    <property type="match status" value="1"/>
</dbReference>
<keyword evidence="4 6" id="KW-1133">Transmembrane helix</keyword>
<dbReference type="InterPro" id="IPR050833">
    <property type="entry name" value="Poly_Biosynth_Transport"/>
</dbReference>
<keyword evidence="2" id="KW-1003">Cell membrane</keyword>
<dbReference type="Proteomes" id="UP001262889">
    <property type="component" value="Unassembled WGS sequence"/>
</dbReference>
<reference evidence="7 8" key="1">
    <citation type="submission" date="2023-09" db="EMBL/GenBank/DDBJ databases">
        <authorList>
            <person name="Rey-Velasco X."/>
        </authorList>
    </citation>
    <scope>NUCLEOTIDE SEQUENCE [LARGE SCALE GENOMIC DNA]</scope>
    <source>
        <strain evidence="7 8">F363</strain>
    </source>
</reference>
<feature type="transmembrane region" description="Helical" evidence="6">
    <location>
        <begin position="139"/>
        <end position="158"/>
    </location>
</feature>
<dbReference type="RefSeq" id="WP_311533977.1">
    <property type="nucleotide sequence ID" value="NZ_JAVRHQ010000004.1"/>
</dbReference>
<organism evidence="7 8">
    <name type="scientific">Autumnicola tepida</name>
    <dbReference type="NCBI Taxonomy" id="3075595"/>
    <lineage>
        <taxon>Bacteria</taxon>
        <taxon>Pseudomonadati</taxon>
        <taxon>Bacteroidota</taxon>
        <taxon>Flavobacteriia</taxon>
        <taxon>Flavobacteriales</taxon>
        <taxon>Flavobacteriaceae</taxon>
        <taxon>Autumnicola</taxon>
    </lineage>
</organism>
<feature type="transmembrane region" description="Helical" evidence="6">
    <location>
        <begin position="21"/>
        <end position="45"/>
    </location>
</feature>
<feature type="transmembrane region" description="Helical" evidence="6">
    <location>
        <begin position="194"/>
        <end position="215"/>
    </location>
</feature>
<comment type="subcellular location">
    <subcellularLocation>
        <location evidence="1">Cell membrane</location>
        <topology evidence="1">Multi-pass membrane protein</topology>
    </subcellularLocation>
</comment>
<dbReference type="EMBL" id="JAVRHQ010000004">
    <property type="protein sequence ID" value="MDT0642305.1"/>
    <property type="molecule type" value="Genomic_DNA"/>
</dbReference>
<dbReference type="PANTHER" id="PTHR30250">
    <property type="entry name" value="PST FAMILY PREDICTED COLANIC ACID TRANSPORTER"/>
    <property type="match status" value="1"/>
</dbReference>
<evidence type="ECO:0000256" key="4">
    <source>
        <dbReference type="ARBA" id="ARBA00022989"/>
    </source>
</evidence>
<evidence type="ECO:0000256" key="2">
    <source>
        <dbReference type="ARBA" id="ARBA00022475"/>
    </source>
</evidence>
<accession>A0ABU3C7I4</accession>
<evidence type="ECO:0000256" key="1">
    <source>
        <dbReference type="ARBA" id="ARBA00004651"/>
    </source>
</evidence>
<dbReference type="PANTHER" id="PTHR30250:SF26">
    <property type="entry name" value="PSMA PROTEIN"/>
    <property type="match status" value="1"/>
</dbReference>
<feature type="transmembrane region" description="Helical" evidence="6">
    <location>
        <begin position="341"/>
        <end position="364"/>
    </location>
</feature>
<feature type="transmembrane region" description="Helical" evidence="6">
    <location>
        <begin position="404"/>
        <end position="425"/>
    </location>
</feature>
<feature type="transmembrane region" description="Helical" evidence="6">
    <location>
        <begin position="474"/>
        <end position="492"/>
    </location>
</feature>